<name>A0A0R3LGT7_9BRAD</name>
<organism evidence="1 2">
    <name type="scientific">Bradyrhizobium valentinum</name>
    <dbReference type="NCBI Taxonomy" id="1518501"/>
    <lineage>
        <taxon>Bacteria</taxon>
        <taxon>Pseudomonadati</taxon>
        <taxon>Pseudomonadota</taxon>
        <taxon>Alphaproteobacteria</taxon>
        <taxon>Hyphomicrobiales</taxon>
        <taxon>Nitrobacteraceae</taxon>
        <taxon>Bradyrhizobium</taxon>
    </lineage>
</organism>
<gene>
    <name evidence="1" type="ORF">CP49_40350</name>
</gene>
<dbReference type="EMBL" id="LLXX01000108">
    <property type="protein sequence ID" value="KRR06414.1"/>
    <property type="molecule type" value="Genomic_DNA"/>
</dbReference>
<evidence type="ECO:0000313" key="2">
    <source>
        <dbReference type="Proteomes" id="UP000051913"/>
    </source>
</evidence>
<keyword evidence="2" id="KW-1185">Reference proteome</keyword>
<reference evidence="1 2" key="1">
    <citation type="submission" date="2014-03" db="EMBL/GenBank/DDBJ databases">
        <title>Bradyrhizobium valentinum sp. nov., isolated from effective nodules of Lupinus mariae-josephae, a lupine endemic of basic-lime soils in Eastern Spain.</title>
        <authorList>
            <person name="Duran D."/>
            <person name="Rey L."/>
            <person name="Navarro A."/>
            <person name="Busquets A."/>
            <person name="Imperial J."/>
            <person name="Ruiz-Argueso T."/>
        </authorList>
    </citation>
    <scope>NUCLEOTIDE SEQUENCE [LARGE SCALE GENOMIC DNA]</scope>
    <source>
        <strain evidence="1 2">LmjM3</strain>
    </source>
</reference>
<dbReference type="Proteomes" id="UP000051913">
    <property type="component" value="Unassembled WGS sequence"/>
</dbReference>
<evidence type="ECO:0000313" key="1">
    <source>
        <dbReference type="EMBL" id="KRR06414.1"/>
    </source>
</evidence>
<dbReference type="AlphaFoldDB" id="A0A0R3LGT7"/>
<accession>A0A0R3LGT7</accession>
<sequence length="235" mass="25603">MTVGSLYYVDSGAKHFFPICIADKDDIGESLRSSPSVELQQSLERKGQLATGISIDIGWLLKGSANNNYVVKVNYSLTDVRVEEIALGANWQIFGKLMEQPHCSQMAMRYLHAGGYVCQVTSILSATAEFKLDRDTQSKLETSSNATVNDVKDIMKRAVESQGNQDVVDKEGRLLAGKALQYGAALTPLCLAPTNSRFSRVVPSTALGRFWNYVLFNILEPILPAKGDQAGHAGA</sequence>
<comment type="caution">
    <text evidence="1">The sequence shown here is derived from an EMBL/GenBank/DDBJ whole genome shotgun (WGS) entry which is preliminary data.</text>
</comment>
<proteinExistence type="predicted"/>
<protein>
    <submittedName>
        <fullName evidence="1">Uncharacterized protein</fullName>
    </submittedName>
</protein>